<dbReference type="SUPFAM" id="SSF49899">
    <property type="entry name" value="Concanavalin A-like lectins/glucanases"/>
    <property type="match status" value="1"/>
</dbReference>
<organism evidence="4">
    <name type="scientific">marine metagenome</name>
    <dbReference type="NCBI Taxonomy" id="408172"/>
    <lineage>
        <taxon>unclassified sequences</taxon>
        <taxon>metagenomes</taxon>
        <taxon>ecological metagenomes</taxon>
    </lineage>
</organism>
<keyword evidence="1" id="KW-0175">Coiled coil</keyword>
<evidence type="ECO:0000259" key="2">
    <source>
        <dbReference type="Pfam" id="PF07583"/>
    </source>
</evidence>
<gene>
    <name evidence="4" type="ORF">METZ01_LOCUS114251</name>
</gene>
<dbReference type="Pfam" id="PF07583">
    <property type="entry name" value="PSCyt2"/>
    <property type="match status" value="1"/>
</dbReference>
<dbReference type="InterPro" id="IPR022655">
    <property type="entry name" value="DUF1553"/>
</dbReference>
<feature type="coiled-coil region" evidence="1">
    <location>
        <begin position="211"/>
        <end position="238"/>
    </location>
</feature>
<name>A0A381XB48_9ZZZZ</name>
<dbReference type="InterPro" id="IPR013320">
    <property type="entry name" value="ConA-like_dom_sf"/>
</dbReference>
<dbReference type="InterPro" id="IPR011444">
    <property type="entry name" value="DUF1549"/>
</dbReference>
<sequence length="835" mass="93074">QPAKTAENRVLLRRLYFDLIGLPPTPEQMAAFKREDLSKLIDELLASPHYGERWARHWLDLARYTDKTAKWLNSTAAAWRYRDWVVQALNRDLPYNTFVKQQLANDLIEGSDPKNNAALGYLGLSPTYWKELQLPPEIIKTTVADEWEERMDAVGRTFLGLTLGCARCHDHKFEPVTQADYYAIAGVFASVRIADRPMVDEKLWAPVRRAVTTARSKVAGLEKKVAALKKKKPAANKAGTAVKTPTFAKNYSAAIVKLKPMIYELLNEKPATLTVEKGVGISADNYATLKEGRLHAKVKDLANAYTIAFWFRNDLPNKARPVTGYLFSRGPNGGARAPGDHLGIGGTATQASGRLFLYNGDVAKGFLGGKTIITPGTWNHVVLARNGNHVTAWLNGATQPEFEGEIKATAKDSKEFFLGGRNERFALMNGRLAHMVFLNRTVNSTEAQQLHVAAGQPVGSITEPLEKITPLVAKTDPKEEITKLEKQIVAIKKSTPHYDVPMVIGVAEAALFVNPKSNGTHGTALDYKKGKARDLPIHKRGNPNVPGKTVPRRFLGAFPVKANSPRRFERGSGRLDLAEAIVEEAAPLSARVIVNRVWQHHFGRGLCPTPSELGHSGEAPTHPVLLEDLSAQFVENGWSLKWLHREILNSATWQQSIHNPEAQKADPANEHLARMNRRRLDVEAWRDAMLHASGQLDLKLGGEPKDLNTKDNRRRTLYGAIHRREPNQFLRIHDFPDPTAHAPTRPQTITPLQQLFTLNGPFIHQQAKSLAANLMKQKETNGRIHEAYLKLFQRAPRETELKIAGNFLNGKEDDASAWTQYAHALLASNEFQFIE</sequence>
<evidence type="ECO:0000256" key="1">
    <source>
        <dbReference type="SAM" id="Coils"/>
    </source>
</evidence>
<feature type="domain" description="DUF1553" evidence="3">
    <location>
        <begin position="573"/>
        <end position="807"/>
    </location>
</feature>
<reference evidence="4" key="1">
    <citation type="submission" date="2018-05" db="EMBL/GenBank/DDBJ databases">
        <authorList>
            <person name="Lanie J.A."/>
            <person name="Ng W.-L."/>
            <person name="Kazmierczak K.M."/>
            <person name="Andrzejewski T.M."/>
            <person name="Davidsen T.M."/>
            <person name="Wayne K.J."/>
            <person name="Tettelin H."/>
            <person name="Glass J.I."/>
            <person name="Rusch D."/>
            <person name="Podicherti R."/>
            <person name="Tsui H.-C.T."/>
            <person name="Winkler M.E."/>
        </authorList>
    </citation>
    <scope>NUCLEOTIDE SEQUENCE</scope>
</reference>
<accession>A0A381XB48</accession>
<evidence type="ECO:0000313" key="4">
    <source>
        <dbReference type="EMBL" id="SVA61397.1"/>
    </source>
</evidence>
<dbReference type="Pfam" id="PF13385">
    <property type="entry name" value="Laminin_G_3"/>
    <property type="match status" value="1"/>
</dbReference>
<feature type="non-terminal residue" evidence="4">
    <location>
        <position position="1"/>
    </location>
</feature>
<dbReference type="Gene3D" id="2.60.120.200">
    <property type="match status" value="1"/>
</dbReference>
<dbReference type="EMBL" id="UINC01014388">
    <property type="protein sequence ID" value="SVA61397.1"/>
    <property type="molecule type" value="Genomic_DNA"/>
</dbReference>
<dbReference type="AlphaFoldDB" id="A0A381XB48"/>
<dbReference type="Pfam" id="PF07587">
    <property type="entry name" value="PSD1"/>
    <property type="match status" value="1"/>
</dbReference>
<dbReference type="PANTHER" id="PTHR35889">
    <property type="entry name" value="CYCLOINULO-OLIGOSACCHARIDE FRUCTANOTRANSFERASE-RELATED"/>
    <property type="match status" value="1"/>
</dbReference>
<dbReference type="PANTHER" id="PTHR35889:SF3">
    <property type="entry name" value="F-BOX DOMAIN-CONTAINING PROTEIN"/>
    <property type="match status" value="1"/>
</dbReference>
<proteinExistence type="predicted"/>
<evidence type="ECO:0008006" key="5">
    <source>
        <dbReference type="Google" id="ProtNLM"/>
    </source>
</evidence>
<protein>
    <recommendedName>
        <fullName evidence="5">LamG-like jellyroll fold domain-containing protein</fullName>
    </recommendedName>
</protein>
<evidence type="ECO:0000259" key="3">
    <source>
        <dbReference type="Pfam" id="PF07587"/>
    </source>
</evidence>
<feature type="domain" description="DUF1549" evidence="2">
    <location>
        <begin position="1"/>
        <end position="192"/>
    </location>
</feature>